<keyword evidence="2" id="KW-1185">Reference proteome</keyword>
<protein>
    <submittedName>
        <fullName evidence="1">Uncharacterized protein</fullName>
    </submittedName>
</protein>
<dbReference type="Proteomes" id="UP001165960">
    <property type="component" value="Unassembled WGS sequence"/>
</dbReference>
<evidence type="ECO:0000313" key="2">
    <source>
        <dbReference type="Proteomes" id="UP001165960"/>
    </source>
</evidence>
<gene>
    <name evidence="1" type="ORF">DSO57_1022766</name>
</gene>
<sequence length="90" mass="9913">MPDLVPPKIYVPHVCLPVSIENSFPLETRAQEWDSNHDPGLLRAASPMDQGPTHPLFPEIETPQAEAPAKSQSQNTSTGLIMMVPKEELL</sequence>
<name>A0ACC2SFY8_9FUNG</name>
<dbReference type="EMBL" id="QTSX02005086">
    <property type="protein sequence ID" value="KAJ9061215.1"/>
    <property type="molecule type" value="Genomic_DNA"/>
</dbReference>
<organism evidence="1 2">
    <name type="scientific">Entomophthora muscae</name>
    <dbReference type="NCBI Taxonomy" id="34485"/>
    <lineage>
        <taxon>Eukaryota</taxon>
        <taxon>Fungi</taxon>
        <taxon>Fungi incertae sedis</taxon>
        <taxon>Zoopagomycota</taxon>
        <taxon>Entomophthoromycotina</taxon>
        <taxon>Entomophthoromycetes</taxon>
        <taxon>Entomophthorales</taxon>
        <taxon>Entomophthoraceae</taxon>
        <taxon>Entomophthora</taxon>
    </lineage>
</organism>
<comment type="caution">
    <text evidence="1">The sequence shown here is derived from an EMBL/GenBank/DDBJ whole genome shotgun (WGS) entry which is preliminary data.</text>
</comment>
<proteinExistence type="predicted"/>
<reference evidence="1" key="1">
    <citation type="submission" date="2022-04" db="EMBL/GenBank/DDBJ databases">
        <title>Genome of the entomopathogenic fungus Entomophthora muscae.</title>
        <authorList>
            <person name="Elya C."/>
            <person name="Lovett B.R."/>
            <person name="Lee E."/>
            <person name="Macias A.M."/>
            <person name="Hajek A.E."/>
            <person name="De Bivort B.L."/>
            <person name="Kasson M.T."/>
            <person name="De Fine Licht H.H."/>
            <person name="Stajich J.E."/>
        </authorList>
    </citation>
    <scope>NUCLEOTIDE SEQUENCE</scope>
    <source>
        <strain evidence="1">Berkeley</strain>
    </source>
</reference>
<accession>A0ACC2SFY8</accession>
<evidence type="ECO:0000313" key="1">
    <source>
        <dbReference type="EMBL" id="KAJ9061215.1"/>
    </source>
</evidence>